<dbReference type="AlphaFoldDB" id="A0A917PFW9"/>
<dbReference type="SMART" id="SM00479">
    <property type="entry name" value="EXOIII"/>
    <property type="match status" value="1"/>
</dbReference>
<comment type="caution">
    <text evidence="5">The sequence shown here is derived from an EMBL/GenBank/DDBJ whole genome shotgun (WGS) entry which is preliminary data.</text>
</comment>
<dbReference type="SUPFAM" id="SSF53098">
    <property type="entry name" value="Ribonuclease H-like"/>
    <property type="match status" value="1"/>
</dbReference>
<dbReference type="InterPro" id="IPR036397">
    <property type="entry name" value="RNaseH_sf"/>
</dbReference>
<dbReference type="InterPro" id="IPR013520">
    <property type="entry name" value="Ribonucl_H"/>
</dbReference>
<dbReference type="CDD" id="cd06127">
    <property type="entry name" value="DEDDh"/>
    <property type="match status" value="1"/>
</dbReference>
<evidence type="ECO:0000256" key="1">
    <source>
        <dbReference type="ARBA" id="ARBA00022722"/>
    </source>
</evidence>
<protein>
    <recommendedName>
        <fullName evidence="4">Exonuclease domain-containing protein</fullName>
    </recommendedName>
</protein>
<sequence>MPILWGMPAQSAPVQPIVFLDTETGGTDPAVFPLLTVGLVTLTEGVLSRPLHLKVRHDTYTVRAEALAVTGIDLVAHHADALPPDAVAQAIREYAAPLGRVMLGGHNFSFDLGFMRRLMPDLYGVFRRGYADTKLSAQFLIHAGLLPRSVGTPLEQLAKHFGVEYGAHDALEDAQATAKVYVKLMELARAGAG</sequence>
<keyword evidence="3" id="KW-0269">Exonuclease</keyword>
<dbReference type="Pfam" id="PF00929">
    <property type="entry name" value="RNase_T"/>
    <property type="match status" value="1"/>
</dbReference>
<evidence type="ECO:0000256" key="3">
    <source>
        <dbReference type="ARBA" id="ARBA00022839"/>
    </source>
</evidence>
<evidence type="ECO:0000313" key="6">
    <source>
        <dbReference type="Proteomes" id="UP000635726"/>
    </source>
</evidence>
<accession>A0A917PFW9</accession>
<keyword evidence="6" id="KW-1185">Reference proteome</keyword>
<dbReference type="Proteomes" id="UP000635726">
    <property type="component" value="Unassembled WGS sequence"/>
</dbReference>
<evidence type="ECO:0000313" key="5">
    <source>
        <dbReference type="EMBL" id="GGJ75568.1"/>
    </source>
</evidence>
<feature type="domain" description="Exonuclease" evidence="4">
    <location>
        <begin position="16"/>
        <end position="190"/>
    </location>
</feature>
<dbReference type="GO" id="GO:0003676">
    <property type="term" value="F:nucleic acid binding"/>
    <property type="evidence" value="ECO:0007669"/>
    <property type="project" value="InterPro"/>
</dbReference>
<keyword evidence="1" id="KW-0540">Nuclease</keyword>
<dbReference type="PANTHER" id="PTHR30231">
    <property type="entry name" value="DNA POLYMERASE III SUBUNIT EPSILON"/>
    <property type="match status" value="1"/>
</dbReference>
<dbReference type="EMBL" id="BMOE01000005">
    <property type="protein sequence ID" value="GGJ75568.1"/>
    <property type="molecule type" value="Genomic_DNA"/>
</dbReference>
<keyword evidence="2" id="KW-0378">Hydrolase</keyword>
<reference evidence="5" key="2">
    <citation type="submission" date="2020-09" db="EMBL/GenBank/DDBJ databases">
        <authorList>
            <person name="Sun Q."/>
            <person name="Ohkuma M."/>
        </authorList>
    </citation>
    <scope>NUCLEOTIDE SEQUENCE</scope>
    <source>
        <strain evidence="5">JCM 14371</strain>
    </source>
</reference>
<dbReference type="GO" id="GO:0008408">
    <property type="term" value="F:3'-5' exonuclease activity"/>
    <property type="evidence" value="ECO:0007669"/>
    <property type="project" value="TreeGrafter"/>
</dbReference>
<organism evidence="5 6">
    <name type="scientific">Deinococcus aquiradiocola</name>
    <dbReference type="NCBI Taxonomy" id="393059"/>
    <lineage>
        <taxon>Bacteria</taxon>
        <taxon>Thermotogati</taxon>
        <taxon>Deinococcota</taxon>
        <taxon>Deinococci</taxon>
        <taxon>Deinococcales</taxon>
        <taxon>Deinococcaceae</taxon>
        <taxon>Deinococcus</taxon>
    </lineage>
</organism>
<dbReference type="PANTHER" id="PTHR30231:SF4">
    <property type="entry name" value="PROTEIN NEN2"/>
    <property type="match status" value="1"/>
</dbReference>
<dbReference type="Gene3D" id="3.30.420.10">
    <property type="entry name" value="Ribonuclease H-like superfamily/Ribonuclease H"/>
    <property type="match status" value="1"/>
</dbReference>
<reference evidence="5" key="1">
    <citation type="journal article" date="2014" name="Int. J. Syst. Evol. Microbiol.">
        <title>Complete genome sequence of Corynebacterium casei LMG S-19264T (=DSM 44701T), isolated from a smear-ripened cheese.</title>
        <authorList>
            <consortium name="US DOE Joint Genome Institute (JGI-PGF)"/>
            <person name="Walter F."/>
            <person name="Albersmeier A."/>
            <person name="Kalinowski J."/>
            <person name="Ruckert C."/>
        </authorList>
    </citation>
    <scope>NUCLEOTIDE SEQUENCE</scope>
    <source>
        <strain evidence="5">JCM 14371</strain>
    </source>
</reference>
<gene>
    <name evidence="5" type="ORF">GCM10008939_19750</name>
</gene>
<evidence type="ECO:0000256" key="2">
    <source>
        <dbReference type="ARBA" id="ARBA00022801"/>
    </source>
</evidence>
<name>A0A917PFW9_9DEIO</name>
<evidence type="ECO:0000259" key="4">
    <source>
        <dbReference type="SMART" id="SM00479"/>
    </source>
</evidence>
<proteinExistence type="predicted"/>
<dbReference type="InterPro" id="IPR012337">
    <property type="entry name" value="RNaseH-like_sf"/>
</dbReference>